<dbReference type="PANTHER" id="PTHR47976">
    <property type="entry name" value="G-TYPE LECTIN S-RECEPTOR-LIKE SERINE/THREONINE-PROTEIN KINASE SD2-5"/>
    <property type="match status" value="1"/>
</dbReference>
<keyword evidence="15" id="KW-0325">Glycoprotein</keyword>
<evidence type="ECO:0000259" key="22">
    <source>
        <dbReference type="PROSITE" id="PS50011"/>
    </source>
</evidence>
<dbReference type="PIRSF" id="PIRSF000641">
    <property type="entry name" value="SRK"/>
    <property type="match status" value="1"/>
</dbReference>
<keyword evidence="12 20" id="KW-0472">Membrane</keyword>
<feature type="domain" description="Protein kinase" evidence="22">
    <location>
        <begin position="496"/>
        <end position="781"/>
    </location>
</feature>
<evidence type="ECO:0000256" key="18">
    <source>
        <dbReference type="PIRNR" id="PIRNR000641"/>
    </source>
</evidence>
<dbReference type="InterPro" id="IPR001480">
    <property type="entry name" value="Bulb-type_lectin_dom"/>
</dbReference>
<evidence type="ECO:0000256" key="2">
    <source>
        <dbReference type="ARBA" id="ARBA00022527"/>
    </source>
</evidence>
<evidence type="ECO:0000256" key="7">
    <source>
        <dbReference type="ARBA" id="ARBA00022734"/>
    </source>
</evidence>
<proteinExistence type="inferred from homology"/>
<sequence length="784" mass="87451">MVAISFLFLVCSFSFHLHAVAQPRNSTIRLGSSLTPTTTGKSAWLSPSGLYGFGFYSQGKGYGVGVFLAGVPQRTVVWTANRDDPPVPSTASLVLTTDGRLILQSPPRRDVYIVTDASQKIAAASMLDTGNFVVYNSDEDKIWQSFQYPTTSILQGQPLSAGKELVSSVSETDHSTGIFRLKMQHDGNLVQYPVDTPDTAPYSYWSSFTDGQGDDVSLNLDNDGHLYMLNSTGFDIKDLTTGGYDDTNRTIYLMKIDSDGIFRLYSYRLDRNGNRSVIWSSTSDKCAPKGLCGLNGYCVDVDREANCICLPGFAPVIERNFTAGCERNFSSDSCKNGDGKIQYTIQAAENTVWEDTGYSEVTSTTREECETACYEDCNCEAAMFNNGKCTRQRLPLRYGRRDLSNSNIALIKVGIYSSINEPRKHADEPKDGNGKLLIIGLSLIGFSVMVLVISGALILRSRVFRYKRFSTDSNIRLCENVAPISFSFAEIVAMTDNFEEEIGKGAFGTVFKGMVMLNGLTKVVAVKRLDNISDQGEREFQNEMRIIGRTHHRNLVRLLGYCHDGANRLLIYQYMINGSLSDVLFTPERRPCWIDRVEIARDVARGLLYLHEECETQIIHCDIKSQNILMDENGQAKISDFGLAKLLKPDQTKTFTGIRGTRGYVAPEWHRKLPVTVKADVYSFGIVLLEIICCRRSVNWSLKDEEAILEEWVYDCYQAGKVGKIAGEDEEVDIKQLERMVIVGLWCILDEPTLRPSMKKVLLMLEGTVEIPIPPCPTSFLSSI</sequence>
<dbReference type="PROSITE" id="PS00107">
    <property type="entry name" value="PROTEIN_KINASE_ATP"/>
    <property type="match status" value="1"/>
</dbReference>
<dbReference type="GO" id="GO:0048544">
    <property type="term" value="P:recognition of pollen"/>
    <property type="evidence" value="ECO:0007669"/>
    <property type="project" value="InterPro"/>
</dbReference>
<keyword evidence="3" id="KW-0245">EGF-like domain</keyword>
<dbReference type="Pfam" id="PF01453">
    <property type="entry name" value="B_lectin"/>
    <property type="match status" value="1"/>
</dbReference>
<keyword evidence="9 18" id="KW-0418">Kinase</keyword>
<keyword evidence="13" id="KW-1015">Disulfide bond</keyword>
<evidence type="ECO:0000256" key="11">
    <source>
        <dbReference type="ARBA" id="ARBA00022989"/>
    </source>
</evidence>
<name>A0A0D2VUT2_GOSRA</name>
<keyword evidence="2 18" id="KW-0723">Serine/threonine-protein kinase</keyword>
<keyword evidence="14" id="KW-0675">Receptor</keyword>
<comment type="similarity">
    <text evidence="18">Belongs to the protein kinase superfamily. Ser/Thr protein kinase family.</text>
</comment>
<feature type="domain" description="Apple" evidence="24">
    <location>
        <begin position="334"/>
        <end position="415"/>
    </location>
</feature>
<feature type="chain" id="PRO_5002266134" description="Receptor-like serine/threonine-protein kinase" evidence="21">
    <location>
        <begin position="22"/>
        <end position="784"/>
    </location>
</feature>
<dbReference type="Proteomes" id="UP000032304">
    <property type="component" value="Chromosome 12"/>
</dbReference>
<keyword evidence="4 18" id="KW-0808">Transferase</keyword>
<evidence type="ECO:0000256" key="17">
    <source>
        <dbReference type="ARBA" id="ARBA00048679"/>
    </source>
</evidence>
<dbReference type="KEGG" id="gra:105780326"/>
<dbReference type="AlphaFoldDB" id="A0A0D2VUT2"/>
<dbReference type="PROSITE" id="PS50927">
    <property type="entry name" value="BULB_LECTIN"/>
    <property type="match status" value="2"/>
</dbReference>
<evidence type="ECO:0000256" key="3">
    <source>
        <dbReference type="ARBA" id="ARBA00022536"/>
    </source>
</evidence>
<dbReference type="InterPro" id="IPR008271">
    <property type="entry name" value="Ser/Thr_kinase_AS"/>
</dbReference>
<keyword evidence="11 20" id="KW-1133">Transmembrane helix</keyword>
<feature type="signal peptide" evidence="21">
    <location>
        <begin position="1"/>
        <end position="21"/>
    </location>
</feature>
<dbReference type="PROSITE" id="PS50948">
    <property type="entry name" value="PAN"/>
    <property type="match status" value="1"/>
</dbReference>
<comment type="catalytic activity">
    <reaction evidence="16 18">
        <text>L-threonyl-[protein] + ATP = O-phospho-L-threonyl-[protein] + ADP + H(+)</text>
        <dbReference type="Rhea" id="RHEA:46608"/>
        <dbReference type="Rhea" id="RHEA-COMP:11060"/>
        <dbReference type="Rhea" id="RHEA-COMP:11605"/>
        <dbReference type="ChEBI" id="CHEBI:15378"/>
        <dbReference type="ChEBI" id="CHEBI:30013"/>
        <dbReference type="ChEBI" id="CHEBI:30616"/>
        <dbReference type="ChEBI" id="CHEBI:61977"/>
        <dbReference type="ChEBI" id="CHEBI:456216"/>
        <dbReference type="EC" id="2.7.11.1"/>
    </reaction>
</comment>
<dbReference type="Pfam" id="PF00954">
    <property type="entry name" value="S_locus_glycop"/>
    <property type="match status" value="1"/>
</dbReference>
<dbReference type="CDD" id="cd14066">
    <property type="entry name" value="STKc_IRAK"/>
    <property type="match status" value="1"/>
</dbReference>
<dbReference type="EC" id="2.7.11.1" evidence="18"/>
<dbReference type="OMA" id="IMVMRAS"/>
<dbReference type="InterPro" id="IPR024171">
    <property type="entry name" value="SRK-like_kinase"/>
</dbReference>
<dbReference type="Gene3D" id="1.10.510.10">
    <property type="entry name" value="Transferase(Phosphotransferase) domain 1"/>
    <property type="match status" value="1"/>
</dbReference>
<keyword evidence="8 18" id="KW-0547">Nucleotide-binding</keyword>
<dbReference type="InterPro" id="IPR011009">
    <property type="entry name" value="Kinase-like_dom_sf"/>
</dbReference>
<keyword evidence="5 20" id="KW-0812">Transmembrane</keyword>
<dbReference type="InterPro" id="IPR000858">
    <property type="entry name" value="S_locus_glycoprot_dom"/>
</dbReference>
<protein>
    <recommendedName>
        <fullName evidence="18">Receptor-like serine/threonine-protein kinase</fullName>
        <ecNumber evidence="18">2.7.11.1</ecNumber>
    </recommendedName>
</protein>
<feature type="binding site" evidence="19">
    <location>
        <position position="527"/>
    </location>
    <ligand>
        <name>ATP</name>
        <dbReference type="ChEBI" id="CHEBI:30616"/>
    </ligand>
</feature>
<dbReference type="OrthoDB" id="758220at2759"/>
<dbReference type="Gramene" id="KJB75225">
    <property type="protein sequence ID" value="KJB75225"/>
    <property type="gene ID" value="B456_012G032900"/>
</dbReference>
<dbReference type="SMART" id="SM00108">
    <property type="entry name" value="B_lectin"/>
    <property type="match status" value="2"/>
</dbReference>
<evidence type="ECO:0000256" key="4">
    <source>
        <dbReference type="ARBA" id="ARBA00022679"/>
    </source>
</evidence>
<comment type="subcellular location">
    <subcellularLocation>
        <location evidence="1">Membrane</location>
        <topology evidence="1">Single-pass type I membrane protein</topology>
    </subcellularLocation>
</comment>
<accession>A0A0D2VUT2</accession>
<dbReference type="InterPro" id="IPR017441">
    <property type="entry name" value="Protein_kinase_ATP_BS"/>
</dbReference>
<keyword evidence="10 18" id="KW-0067">ATP-binding</keyword>
<keyword evidence="26" id="KW-1185">Reference proteome</keyword>
<dbReference type="SUPFAM" id="SSF51110">
    <property type="entry name" value="alpha-D-mannose-specific plant lectins"/>
    <property type="match status" value="2"/>
</dbReference>
<dbReference type="InterPro" id="IPR000719">
    <property type="entry name" value="Prot_kinase_dom"/>
</dbReference>
<evidence type="ECO:0000256" key="1">
    <source>
        <dbReference type="ARBA" id="ARBA00004479"/>
    </source>
</evidence>
<evidence type="ECO:0000259" key="23">
    <source>
        <dbReference type="PROSITE" id="PS50927"/>
    </source>
</evidence>
<evidence type="ECO:0000256" key="10">
    <source>
        <dbReference type="ARBA" id="ARBA00022840"/>
    </source>
</evidence>
<dbReference type="FunFam" id="2.90.10.10:FF:000026">
    <property type="entry name" value="Serine/threonine-protein kinase"/>
    <property type="match status" value="1"/>
</dbReference>
<dbReference type="InterPro" id="IPR001245">
    <property type="entry name" value="Ser-Thr/Tyr_kinase_cat_dom"/>
</dbReference>
<keyword evidence="6 21" id="KW-0732">Signal</keyword>
<dbReference type="SMART" id="SM00220">
    <property type="entry name" value="S_TKc"/>
    <property type="match status" value="1"/>
</dbReference>
<dbReference type="GO" id="GO:0030246">
    <property type="term" value="F:carbohydrate binding"/>
    <property type="evidence" value="ECO:0007669"/>
    <property type="project" value="UniProtKB-KW"/>
</dbReference>
<feature type="transmembrane region" description="Helical" evidence="20">
    <location>
        <begin position="436"/>
        <end position="459"/>
    </location>
</feature>
<evidence type="ECO:0000256" key="20">
    <source>
        <dbReference type="SAM" id="Phobius"/>
    </source>
</evidence>
<feature type="domain" description="Bulb-type lectin" evidence="23">
    <location>
        <begin position="25"/>
        <end position="147"/>
    </location>
</feature>
<evidence type="ECO:0000259" key="24">
    <source>
        <dbReference type="PROSITE" id="PS50948"/>
    </source>
</evidence>
<dbReference type="Gene3D" id="3.30.200.20">
    <property type="entry name" value="Phosphorylase Kinase, domain 1"/>
    <property type="match status" value="1"/>
</dbReference>
<reference evidence="25 26" key="1">
    <citation type="journal article" date="2012" name="Nature">
        <title>Repeated polyploidization of Gossypium genomes and the evolution of spinnable cotton fibres.</title>
        <authorList>
            <person name="Paterson A.H."/>
            <person name="Wendel J.F."/>
            <person name="Gundlach H."/>
            <person name="Guo H."/>
            <person name="Jenkins J."/>
            <person name="Jin D."/>
            <person name="Llewellyn D."/>
            <person name="Showmaker K.C."/>
            <person name="Shu S."/>
            <person name="Udall J."/>
            <person name="Yoo M.J."/>
            <person name="Byers R."/>
            <person name="Chen W."/>
            <person name="Doron-Faigenboim A."/>
            <person name="Duke M.V."/>
            <person name="Gong L."/>
            <person name="Grimwood J."/>
            <person name="Grover C."/>
            <person name="Grupp K."/>
            <person name="Hu G."/>
            <person name="Lee T.H."/>
            <person name="Li J."/>
            <person name="Lin L."/>
            <person name="Liu T."/>
            <person name="Marler B.S."/>
            <person name="Page J.T."/>
            <person name="Roberts A.W."/>
            <person name="Romanel E."/>
            <person name="Sanders W.S."/>
            <person name="Szadkowski E."/>
            <person name="Tan X."/>
            <person name="Tang H."/>
            <person name="Xu C."/>
            <person name="Wang J."/>
            <person name="Wang Z."/>
            <person name="Zhang D."/>
            <person name="Zhang L."/>
            <person name="Ashrafi H."/>
            <person name="Bedon F."/>
            <person name="Bowers J.E."/>
            <person name="Brubaker C.L."/>
            <person name="Chee P.W."/>
            <person name="Das S."/>
            <person name="Gingle A.R."/>
            <person name="Haigler C.H."/>
            <person name="Harker D."/>
            <person name="Hoffmann L.V."/>
            <person name="Hovav R."/>
            <person name="Jones D.C."/>
            <person name="Lemke C."/>
            <person name="Mansoor S."/>
            <person name="ur Rahman M."/>
            <person name="Rainville L.N."/>
            <person name="Rambani A."/>
            <person name="Reddy U.K."/>
            <person name="Rong J.K."/>
            <person name="Saranga Y."/>
            <person name="Scheffler B.E."/>
            <person name="Scheffler J.A."/>
            <person name="Stelly D.M."/>
            <person name="Triplett B.A."/>
            <person name="Van Deynze A."/>
            <person name="Vaslin M.F."/>
            <person name="Waghmare V.N."/>
            <person name="Walford S.A."/>
            <person name="Wright R.J."/>
            <person name="Zaki E.A."/>
            <person name="Zhang T."/>
            <person name="Dennis E.S."/>
            <person name="Mayer K.F."/>
            <person name="Peterson D.G."/>
            <person name="Rokhsar D.S."/>
            <person name="Wang X."/>
            <person name="Schmutz J."/>
        </authorList>
    </citation>
    <scope>NUCLEOTIDE SEQUENCE [LARGE SCALE GENOMIC DNA]</scope>
</reference>
<evidence type="ECO:0000256" key="16">
    <source>
        <dbReference type="ARBA" id="ARBA00047899"/>
    </source>
</evidence>
<dbReference type="Gene3D" id="2.90.10.10">
    <property type="entry name" value="Bulb-type lectin domain"/>
    <property type="match status" value="2"/>
</dbReference>
<evidence type="ECO:0000256" key="19">
    <source>
        <dbReference type="PROSITE-ProRule" id="PRU10141"/>
    </source>
</evidence>
<dbReference type="FunFam" id="1.10.510.10:FF:000237">
    <property type="entry name" value="G-type lectin S-receptor-like serine/threonine-protein kinase"/>
    <property type="match status" value="1"/>
</dbReference>
<dbReference type="PROSITE" id="PS00108">
    <property type="entry name" value="PROTEIN_KINASE_ST"/>
    <property type="match status" value="1"/>
</dbReference>
<dbReference type="eggNOG" id="ENOG502QT6D">
    <property type="taxonomic scope" value="Eukaryota"/>
</dbReference>
<evidence type="ECO:0000313" key="26">
    <source>
        <dbReference type="Proteomes" id="UP000032304"/>
    </source>
</evidence>
<dbReference type="GO" id="GO:0106310">
    <property type="term" value="F:protein serine kinase activity"/>
    <property type="evidence" value="ECO:0007669"/>
    <property type="project" value="RHEA"/>
</dbReference>
<dbReference type="GO" id="GO:0016020">
    <property type="term" value="C:membrane"/>
    <property type="evidence" value="ECO:0007669"/>
    <property type="project" value="UniProtKB-SubCell"/>
</dbReference>
<dbReference type="GO" id="GO:0005524">
    <property type="term" value="F:ATP binding"/>
    <property type="evidence" value="ECO:0007669"/>
    <property type="project" value="UniProtKB-UniRule"/>
</dbReference>
<dbReference type="Pfam" id="PF07714">
    <property type="entry name" value="PK_Tyr_Ser-Thr"/>
    <property type="match status" value="1"/>
</dbReference>
<organism evidence="25 26">
    <name type="scientific">Gossypium raimondii</name>
    <name type="common">Peruvian cotton</name>
    <name type="synonym">Gossypium klotzschianum subsp. raimondii</name>
    <dbReference type="NCBI Taxonomy" id="29730"/>
    <lineage>
        <taxon>Eukaryota</taxon>
        <taxon>Viridiplantae</taxon>
        <taxon>Streptophyta</taxon>
        <taxon>Embryophyta</taxon>
        <taxon>Tracheophyta</taxon>
        <taxon>Spermatophyta</taxon>
        <taxon>Magnoliopsida</taxon>
        <taxon>eudicotyledons</taxon>
        <taxon>Gunneridae</taxon>
        <taxon>Pentapetalae</taxon>
        <taxon>rosids</taxon>
        <taxon>malvids</taxon>
        <taxon>Malvales</taxon>
        <taxon>Malvaceae</taxon>
        <taxon>Malvoideae</taxon>
        <taxon>Gossypium</taxon>
    </lineage>
</organism>
<dbReference type="FunFam" id="3.30.200.20:FF:000059">
    <property type="entry name" value="S-receptor-like serine/threonine-protein kinase"/>
    <property type="match status" value="1"/>
</dbReference>
<dbReference type="InterPro" id="IPR003609">
    <property type="entry name" value="Pan_app"/>
</dbReference>
<evidence type="ECO:0000256" key="12">
    <source>
        <dbReference type="ARBA" id="ARBA00023136"/>
    </source>
</evidence>
<dbReference type="InterPro" id="IPR051343">
    <property type="entry name" value="G-type_lectin_kinases/EP1-like"/>
</dbReference>
<comment type="catalytic activity">
    <reaction evidence="17 18">
        <text>L-seryl-[protein] + ATP = O-phospho-L-seryl-[protein] + ADP + H(+)</text>
        <dbReference type="Rhea" id="RHEA:17989"/>
        <dbReference type="Rhea" id="RHEA-COMP:9863"/>
        <dbReference type="Rhea" id="RHEA-COMP:11604"/>
        <dbReference type="ChEBI" id="CHEBI:15378"/>
        <dbReference type="ChEBI" id="CHEBI:29999"/>
        <dbReference type="ChEBI" id="CHEBI:30616"/>
        <dbReference type="ChEBI" id="CHEBI:83421"/>
        <dbReference type="ChEBI" id="CHEBI:456216"/>
        <dbReference type="EC" id="2.7.11.1"/>
    </reaction>
</comment>
<evidence type="ECO:0000256" key="6">
    <source>
        <dbReference type="ARBA" id="ARBA00022729"/>
    </source>
</evidence>
<evidence type="ECO:0000256" key="9">
    <source>
        <dbReference type="ARBA" id="ARBA00022777"/>
    </source>
</evidence>
<evidence type="ECO:0000256" key="15">
    <source>
        <dbReference type="ARBA" id="ARBA00023180"/>
    </source>
</evidence>
<dbReference type="EMBL" id="CM001751">
    <property type="protein sequence ID" value="KJB75225.1"/>
    <property type="molecule type" value="Genomic_DNA"/>
</dbReference>
<gene>
    <name evidence="25" type="ORF">B456_012G032900</name>
</gene>
<evidence type="ECO:0000256" key="13">
    <source>
        <dbReference type="ARBA" id="ARBA00023157"/>
    </source>
</evidence>
<evidence type="ECO:0000313" key="25">
    <source>
        <dbReference type="EMBL" id="KJB75225.1"/>
    </source>
</evidence>
<evidence type="ECO:0000256" key="8">
    <source>
        <dbReference type="ARBA" id="ARBA00022741"/>
    </source>
</evidence>
<evidence type="ECO:0000256" key="14">
    <source>
        <dbReference type="ARBA" id="ARBA00023170"/>
    </source>
</evidence>
<dbReference type="GO" id="GO:0004674">
    <property type="term" value="F:protein serine/threonine kinase activity"/>
    <property type="evidence" value="ECO:0007669"/>
    <property type="project" value="UniProtKB-KW"/>
</dbReference>
<dbReference type="FunFam" id="2.90.10.10:FF:000013">
    <property type="entry name" value="G-type lectin S-receptor-like serine/threonine-protein kinase LECRK1"/>
    <property type="match status" value="1"/>
</dbReference>
<feature type="domain" description="Bulb-type lectin" evidence="23">
    <location>
        <begin position="150"/>
        <end position="290"/>
    </location>
</feature>
<dbReference type="CDD" id="cd00053">
    <property type="entry name" value="EGF"/>
    <property type="match status" value="1"/>
</dbReference>
<dbReference type="PROSITE" id="PS50011">
    <property type="entry name" value="PROTEIN_KINASE_DOM"/>
    <property type="match status" value="1"/>
</dbReference>
<dbReference type="PANTHER" id="PTHR47976:SF7">
    <property type="entry name" value="RECEPTOR-LIKE SERINE_THREONINE-PROTEIN KINASE"/>
    <property type="match status" value="1"/>
</dbReference>
<keyword evidence="7" id="KW-0430">Lectin</keyword>
<evidence type="ECO:0000256" key="5">
    <source>
        <dbReference type="ARBA" id="ARBA00022692"/>
    </source>
</evidence>
<evidence type="ECO:0000256" key="21">
    <source>
        <dbReference type="SAM" id="SignalP"/>
    </source>
</evidence>
<dbReference type="InterPro" id="IPR036426">
    <property type="entry name" value="Bulb-type_lectin_dom_sf"/>
</dbReference>
<dbReference type="SUPFAM" id="SSF56112">
    <property type="entry name" value="Protein kinase-like (PK-like)"/>
    <property type="match status" value="1"/>
</dbReference>